<evidence type="ECO:0000256" key="37">
    <source>
        <dbReference type="ARBA" id="ARBA00050897"/>
    </source>
</evidence>
<dbReference type="Gene3D" id="3.40.50.10330">
    <property type="entry name" value="Probable inorganic polyphosphate/atp-NAD kinase, domain 1"/>
    <property type="match status" value="1"/>
</dbReference>
<keyword evidence="18 42" id="KW-0040">ANK repeat</keyword>
<dbReference type="PROSITE" id="PS50088">
    <property type="entry name" value="ANK_REPEAT"/>
    <property type="match status" value="1"/>
</dbReference>
<keyword evidence="20" id="KW-0472">Membrane</keyword>
<dbReference type="InterPro" id="IPR016064">
    <property type="entry name" value="NAD/diacylglycerol_kinase_sf"/>
</dbReference>
<dbReference type="UniPathway" id="UPA00230"/>
<evidence type="ECO:0000256" key="25">
    <source>
        <dbReference type="ARBA" id="ARBA00023400"/>
    </source>
</evidence>
<dbReference type="GO" id="GO:0030027">
    <property type="term" value="C:lamellipodium"/>
    <property type="evidence" value="ECO:0007669"/>
    <property type="project" value="UniProtKB-SubCell"/>
</dbReference>
<dbReference type="SUPFAM" id="SSF48403">
    <property type="entry name" value="Ankyrin repeat"/>
    <property type="match status" value="1"/>
</dbReference>
<evidence type="ECO:0000256" key="27">
    <source>
        <dbReference type="ARBA" id="ARBA00034614"/>
    </source>
</evidence>
<dbReference type="InterPro" id="IPR002110">
    <property type="entry name" value="Ankyrin_rpt"/>
</dbReference>
<dbReference type="GO" id="GO:0047649">
    <property type="term" value="F:alkylglycerol kinase activity"/>
    <property type="evidence" value="ECO:0007669"/>
    <property type="project" value="UniProtKB-EC"/>
</dbReference>
<evidence type="ECO:0000256" key="2">
    <source>
        <dbReference type="ARBA" id="ARBA00004236"/>
    </source>
</evidence>
<dbReference type="FunFam" id="2.60.200.40:FF:000002">
    <property type="entry name" value="Diacylglycerol kinase"/>
    <property type="match status" value="1"/>
</dbReference>
<keyword evidence="47" id="KW-1185">Reference proteome</keyword>
<dbReference type="Ensembl" id="ENSSTUT00000022410.1">
    <property type="protein sequence ID" value="ENSSTUP00000021317.1"/>
    <property type="gene ID" value="ENSSTUG00000008582.1"/>
</dbReference>
<evidence type="ECO:0000256" key="16">
    <source>
        <dbReference type="ARBA" id="ARBA00022833"/>
    </source>
</evidence>
<proteinExistence type="inferred from homology"/>
<dbReference type="PANTHER" id="PTHR11255:SF43">
    <property type="entry name" value="DIACYLGLYCEROL KINASE ZETA"/>
    <property type="match status" value="1"/>
</dbReference>
<evidence type="ECO:0000256" key="31">
    <source>
        <dbReference type="ARBA" id="ARBA00034642"/>
    </source>
</evidence>
<dbReference type="FunFam" id="1.25.40.20:FF:000034">
    <property type="entry name" value="Diacylglycerol kinase"/>
    <property type="match status" value="1"/>
</dbReference>
<keyword evidence="22" id="KW-0966">Cell projection</keyword>
<dbReference type="GO" id="GO:0005634">
    <property type="term" value="C:nucleus"/>
    <property type="evidence" value="ECO:0007669"/>
    <property type="project" value="UniProtKB-SubCell"/>
</dbReference>
<evidence type="ECO:0000256" key="15">
    <source>
        <dbReference type="ARBA" id="ARBA00022777"/>
    </source>
</evidence>
<evidence type="ECO:0000256" key="20">
    <source>
        <dbReference type="ARBA" id="ARBA00023136"/>
    </source>
</evidence>
<evidence type="ECO:0000256" key="10">
    <source>
        <dbReference type="ARBA" id="ARBA00022679"/>
    </source>
</evidence>
<evidence type="ECO:0000256" key="14">
    <source>
        <dbReference type="ARBA" id="ARBA00022771"/>
    </source>
</evidence>
<keyword evidence="14" id="KW-0863">Zinc-finger</keyword>
<evidence type="ECO:0000256" key="38">
    <source>
        <dbReference type="ARBA" id="ARBA00051008"/>
    </source>
</evidence>
<name>A0A673XK38_SALTR</name>
<evidence type="ECO:0000256" key="8">
    <source>
        <dbReference type="ARBA" id="ARBA00022490"/>
    </source>
</evidence>
<dbReference type="GO" id="GO:0005829">
    <property type="term" value="C:cytosol"/>
    <property type="evidence" value="ECO:0007669"/>
    <property type="project" value="UniProtKB-SubCell"/>
</dbReference>
<evidence type="ECO:0000256" key="11">
    <source>
        <dbReference type="ARBA" id="ARBA00022723"/>
    </source>
</evidence>
<evidence type="ECO:0000256" key="19">
    <source>
        <dbReference type="ARBA" id="ARBA00023098"/>
    </source>
</evidence>
<dbReference type="Pfam" id="PF12796">
    <property type="entry name" value="Ank_2"/>
    <property type="match status" value="1"/>
</dbReference>
<comment type="catalytic activity">
    <reaction evidence="35">
        <text>1,2-di-(5Z,8Z,11Z,14Z)-eicosatetraenoyl-sn-glycerol + ATP = 1,2-di-(5Z,8Z,11Z,14Z)-eicosatetraenoyl-sn-glycero-3-phosphate + ADP + H(+)</text>
        <dbReference type="Rhea" id="RHEA:40351"/>
        <dbReference type="ChEBI" id="CHEBI:15378"/>
        <dbReference type="ChEBI" id="CHEBI:30616"/>
        <dbReference type="ChEBI" id="CHEBI:77125"/>
        <dbReference type="ChEBI" id="CHEBI:77126"/>
        <dbReference type="ChEBI" id="CHEBI:456216"/>
    </reaction>
    <physiologicalReaction direction="left-to-right" evidence="35">
        <dbReference type="Rhea" id="RHEA:40352"/>
    </physiologicalReaction>
</comment>
<comment type="catalytic activity">
    <reaction evidence="34">
        <text>1-(9Z-octadecenoyl)-2-hexadecanoyl-sn-glycerol + ATP = 1-(9Z)-octadecenoyl-2-hexadecanoyl-sn-glycero-3-phosphate + ADP + H(+)</text>
        <dbReference type="Rhea" id="RHEA:43420"/>
        <dbReference type="ChEBI" id="CHEBI:15378"/>
        <dbReference type="ChEBI" id="CHEBI:30616"/>
        <dbReference type="ChEBI" id="CHEBI:74551"/>
        <dbReference type="ChEBI" id="CHEBI:75447"/>
        <dbReference type="ChEBI" id="CHEBI:456216"/>
    </reaction>
    <physiologicalReaction direction="left-to-right" evidence="34">
        <dbReference type="Rhea" id="RHEA:43421"/>
    </physiologicalReaction>
</comment>
<organism evidence="46 47">
    <name type="scientific">Salmo trutta</name>
    <name type="common">Brown trout</name>
    <dbReference type="NCBI Taxonomy" id="8032"/>
    <lineage>
        <taxon>Eukaryota</taxon>
        <taxon>Metazoa</taxon>
        <taxon>Chordata</taxon>
        <taxon>Craniata</taxon>
        <taxon>Vertebrata</taxon>
        <taxon>Euteleostomi</taxon>
        <taxon>Actinopterygii</taxon>
        <taxon>Neopterygii</taxon>
        <taxon>Teleostei</taxon>
        <taxon>Protacanthopterygii</taxon>
        <taxon>Salmoniformes</taxon>
        <taxon>Salmonidae</taxon>
        <taxon>Salmoninae</taxon>
        <taxon>Salmo</taxon>
    </lineage>
</organism>
<evidence type="ECO:0000256" key="1">
    <source>
        <dbReference type="ARBA" id="ARBA00004123"/>
    </source>
</evidence>
<dbReference type="SMART" id="SM00109">
    <property type="entry name" value="C1"/>
    <property type="match status" value="2"/>
</dbReference>
<evidence type="ECO:0000256" key="24">
    <source>
        <dbReference type="ARBA" id="ARBA00023395"/>
    </source>
</evidence>
<accession>A0A673XK38</accession>
<dbReference type="Pfam" id="PF00609">
    <property type="entry name" value="DAGK_acc"/>
    <property type="match status" value="1"/>
</dbReference>
<reference evidence="46" key="1">
    <citation type="submission" date="2025-08" db="UniProtKB">
        <authorList>
            <consortium name="Ensembl"/>
        </authorList>
    </citation>
    <scope>IDENTIFICATION</scope>
</reference>
<dbReference type="InterPro" id="IPR056383">
    <property type="entry name" value="DGKI-like_dom"/>
</dbReference>
<dbReference type="GO" id="GO:0005524">
    <property type="term" value="F:ATP binding"/>
    <property type="evidence" value="ECO:0007669"/>
    <property type="project" value="UniProtKB-KW"/>
</dbReference>
<comment type="catalytic activity">
    <reaction evidence="23">
        <text>1,2-di-(9Z-octadecenoyl)-sn-glycerol + ATP = 1,2-di-(9Z-octadecenoyl)-sn-glycero-3-phosphate + ADP + H(+)</text>
        <dbReference type="Rhea" id="RHEA:40327"/>
        <dbReference type="ChEBI" id="CHEBI:15378"/>
        <dbReference type="ChEBI" id="CHEBI:30616"/>
        <dbReference type="ChEBI" id="CHEBI:52333"/>
        <dbReference type="ChEBI" id="CHEBI:74546"/>
        <dbReference type="ChEBI" id="CHEBI:456216"/>
    </reaction>
    <physiologicalReaction direction="left-to-right" evidence="23">
        <dbReference type="Rhea" id="RHEA:40328"/>
    </physiologicalReaction>
</comment>
<comment type="pathway">
    <text evidence="5">Lipid metabolism; glycerolipid metabolism.</text>
</comment>
<dbReference type="GO" id="GO:0098978">
    <property type="term" value="C:glutamatergic synapse"/>
    <property type="evidence" value="ECO:0007669"/>
    <property type="project" value="TreeGrafter"/>
</dbReference>
<dbReference type="SUPFAM" id="SSF111331">
    <property type="entry name" value="NAD kinase/diacylglycerol kinase-like"/>
    <property type="match status" value="1"/>
</dbReference>
<dbReference type="SMART" id="SM00045">
    <property type="entry name" value="DAGKa"/>
    <property type="match status" value="1"/>
</dbReference>
<dbReference type="InterPro" id="IPR001206">
    <property type="entry name" value="Diacylglycerol_kinase_cat_dom"/>
</dbReference>
<evidence type="ECO:0000313" key="47">
    <source>
        <dbReference type="Proteomes" id="UP000472277"/>
    </source>
</evidence>
<dbReference type="GO" id="GO:0046486">
    <property type="term" value="P:glycerolipid metabolic process"/>
    <property type="evidence" value="ECO:0007669"/>
    <property type="project" value="UniProtKB-UniPathway"/>
</dbReference>
<dbReference type="InterPro" id="IPR037607">
    <property type="entry name" value="DGK"/>
</dbReference>
<evidence type="ECO:0000256" key="33">
    <source>
        <dbReference type="ARBA" id="ARBA00049500"/>
    </source>
</evidence>
<dbReference type="AlphaFoldDB" id="A0A673XK38"/>
<feature type="region of interest" description="Disordered" evidence="44">
    <location>
        <begin position="22"/>
        <end position="68"/>
    </location>
</feature>
<evidence type="ECO:0000256" key="36">
    <source>
        <dbReference type="ARBA" id="ARBA00050789"/>
    </source>
</evidence>
<keyword evidence="9" id="KW-0597">Phosphoprotein</keyword>
<dbReference type="Pfam" id="PF23578">
    <property type="entry name" value="DGKI"/>
    <property type="match status" value="1"/>
</dbReference>
<comment type="catalytic activity">
    <reaction evidence="38">
        <text>1-octadecanoyl-2-(9Z-octadecenoyl)-sn-glycerol + ATP = 1-octadecanoyl-2-(9Z-octadecenoyl)-sn-glycero-3-phosphate + ADP + H(+)</text>
        <dbReference type="Rhea" id="RHEA:43424"/>
        <dbReference type="ChEBI" id="CHEBI:15378"/>
        <dbReference type="ChEBI" id="CHEBI:30616"/>
        <dbReference type="ChEBI" id="CHEBI:74560"/>
        <dbReference type="ChEBI" id="CHEBI:75468"/>
        <dbReference type="ChEBI" id="CHEBI:456216"/>
    </reaction>
    <physiologicalReaction direction="left-to-right" evidence="38">
        <dbReference type="Rhea" id="RHEA:43425"/>
    </physiologicalReaction>
</comment>
<dbReference type="PANTHER" id="PTHR11255">
    <property type="entry name" value="DIACYLGLYCEROL KINASE"/>
    <property type="match status" value="1"/>
</dbReference>
<dbReference type="InterPro" id="IPR002219">
    <property type="entry name" value="PKC_DAG/PE"/>
</dbReference>
<keyword evidence="21" id="KW-0539">Nucleus</keyword>
<dbReference type="GeneTree" id="ENSGT00940000156152"/>
<comment type="catalytic activity">
    <reaction evidence="32">
        <text>1-O-hexadecyl-2-acetyl-sn-glycerol + ATP = 1-O-hexadecyl-2-acetyl-sn-glycero-3-phosphate + ADP + H(+)</text>
        <dbReference type="Rhea" id="RHEA:41676"/>
        <dbReference type="ChEBI" id="CHEBI:15378"/>
        <dbReference type="ChEBI" id="CHEBI:30616"/>
        <dbReference type="ChEBI" id="CHEBI:75936"/>
        <dbReference type="ChEBI" id="CHEBI:78385"/>
        <dbReference type="ChEBI" id="CHEBI:456216"/>
    </reaction>
    <physiologicalReaction direction="left-to-right" evidence="32">
        <dbReference type="Rhea" id="RHEA:41677"/>
    </physiologicalReaction>
</comment>
<keyword evidence="13 43" id="KW-0547">Nucleotide-binding</keyword>
<sequence length="1074" mass="120936">MDTFFRRHFRLKAAEQCQYRRPGVAVPTSKARRRSSVGLPFTGPVGRRRSSAGLSPTSQSQRRRSSVGLPSGCLVKTRYYTRRRSSTTMVCVNPRFSVRRRQAAKLRTIDTQLLGPSMLLASLVQMSAEQQRAPGAQESVAPGRRAAGVNERGLSIQSRPLIRAPRCLRRNSSHLLPAEAVHRSRAAYGVHGRYRRSSQLRRPSTVSNSARLVPAPSRRSSIVARYSSRSLKAIAKSGLQHLSAQPSASALAKFDPDREIRSSCDWTENALYGEHIWFETNVSGDFCYVGEQHCFAKTLQKSVARKKCAACKIVVHTICIEQLEKINFRCKPSFRESGSRNIREPTVVRHHWVHRRRQDGKCRQCGKGFQQKFAFHSKEIVAISCSWCKQAYHNKVSCFMLQQIEESCSLGAHASVIVPPTWILRVRRPQVHLKKCICMLSHTLDRYSEMLFYGEARWKPFIVRPIPSQLMRPLLVFVNPKSGGNQGAKIIQSFMWYLNPRQVFDLSLGGPKDGLEMYRKVHNLRILACGGDGTVGWILSALDQLQLNPQPAVAILPLGTGNDLARTLNWGGGYTDEPVSKILSHVEDGNVVQLDRWNLTVEPNQDAGAEEKDEHQTDKLPLDIFNNYFSLGFDAHVTLEFHESREANPEKFNSRFRNKMFYAGTAFSDFLMGSSKDLAKHIKVVCDGTDLTSKVQDLKLQCLVFLNIPRYCAGTMPWGTPSEHHDFEPQRHDDGCIEVIGFTMTSLATLQVGGHGERLNQCREVTLTTYKSIPMQVDGEPCKLAPSTIRISLRNQANMVQKTKRRTSIPLLNDQQPFPERLRIRVNRISMHDYEALHYDKEKLKEASIPLGLIVVPGDSDLETCRSHIERLQEEDDGAKPKTLSSQKLSPKWCFLDYELFILDPELVITETVSTSPGMPDLVDSSGELPEASISPEVLIECVKRKDHLKLKELHKLGADLSVQDPPGCTLLHYAVDTGSKETVKYILDNAPTDILDVTEKENGETVLHKAASLCQRTICHYLVEAGASLMKTDLQGDTPKHRAEKAKDAELAAYLENRQHYQMIQREDQETAV</sequence>
<comment type="catalytic activity">
    <reaction evidence="33">
        <text>a 1-O-alkyl-sn-glycerol + ATP = a 1-O-alkyl-sn-glycero-3-phosphate + ADP + H(+)</text>
        <dbReference type="Rhea" id="RHEA:16937"/>
        <dbReference type="ChEBI" id="CHEBI:15378"/>
        <dbReference type="ChEBI" id="CHEBI:15850"/>
        <dbReference type="ChEBI" id="CHEBI:30616"/>
        <dbReference type="ChEBI" id="CHEBI:58014"/>
        <dbReference type="ChEBI" id="CHEBI:456216"/>
        <dbReference type="EC" id="2.7.1.93"/>
    </reaction>
    <physiologicalReaction direction="left-to-right" evidence="33">
        <dbReference type="Rhea" id="RHEA:16938"/>
    </physiologicalReaction>
</comment>
<evidence type="ECO:0000256" key="28">
    <source>
        <dbReference type="ARBA" id="ARBA00034624"/>
    </source>
</evidence>
<comment type="catalytic activity">
    <reaction evidence="31">
        <text>1-O-alkyl-2-acyl-sn-glycerol + ATP = 1-O-alkyl-2-acyl-sn-glycero-3-phosphate + ADP + H(+)</text>
        <dbReference type="Rhea" id="RHEA:44072"/>
        <dbReference type="ChEBI" id="CHEBI:15378"/>
        <dbReference type="ChEBI" id="CHEBI:30616"/>
        <dbReference type="ChEBI" id="CHEBI:52595"/>
        <dbReference type="ChEBI" id="CHEBI:73332"/>
        <dbReference type="ChEBI" id="CHEBI:456216"/>
    </reaction>
    <physiologicalReaction direction="left-to-right" evidence="31">
        <dbReference type="Rhea" id="RHEA:44073"/>
    </physiologicalReaction>
</comment>
<evidence type="ECO:0000256" key="30">
    <source>
        <dbReference type="ARBA" id="ARBA00034638"/>
    </source>
</evidence>
<dbReference type="InterPro" id="IPR017438">
    <property type="entry name" value="ATP-NAD_kinase_N"/>
</dbReference>
<comment type="catalytic activity">
    <reaction evidence="24">
        <text>1,2-didecanoyl-sn-glycerol + ATP = 1,2-didecanoyl-sn-glycero-3-phosphate + ADP + H(+)</text>
        <dbReference type="Rhea" id="RHEA:43428"/>
        <dbReference type="ChEBI" id="CHEBI:15378"/>
        <dbReference type="ChEBI" id="CHEBI:18155"/>
        <dbReference type="ChEBI" id="CHEBI:30616"/>
        <dbReference type="ChEBI" id="CHEBI:78227"/>
        <dbReference type="ChEBI" id="CHEBI:456216"/>
    </reaction>
    <physiologicalReaction direction="left-to-right" evidence="24">
        <dbReference type="Rhea" id="RHEA:43429"/>
    </physiologicalReaction>
</comment>
<dbReference type="GO" id="GO:0007200">
    <property type="term" value="P:phospholipase C-activating G protein-coupled receptor signaling pathway"/>
    <property type="evidence" value="ECO:0007669"/>
    <property type="project" value="InterPro"/>
</dbReference>
<comment type="subcellular location">
    <subcellularLocation>
        <location evidence="2">Cell membrane</location>
    </subcellularLocation>
    <subcellularLocation>
        <location evidence="3">Cell projection</location>
        <location evidence="3">Lamellipodium</location>
    </subcellularLocation>
    <subcellularLocation>
        <location evidence="4">Cytoplasm</location>
        <location evidence="4">Cytosol</location>
    </subcellularLocation>
    <subcellularLocation>
        <location evidence="1">Nucleus</location>
    </subcellularLocation>
</comment>
<evidence type="ECO:0000256" key="9">
    <source>
        <dbReference type="ARBA" id="ARBA00022553"/>
    </source>
</evidence>
<comment type="catalytic activity">
    <reaction evidence="36">
        <text>1-octadecanoyl-2-(4Z,7Z,10Z,13Z,16Z,19Z-docosahexaenoyl)-sn-glycerol + ATP = 1-octadecanoyl-2-(4Z,7Z,10Z,13Z,16Z,19Z-docosahexaenoyl)-sn-glycero-3-phosphate + ADP + H(+)</text>
        <dbReference type="Rhea" id="RHEA:40359"/>
        <dbReference type="ChEBI" id="CHEBI:15378"/>
        <dbReference type="ChEBI" id="CHEBI:30616"/>
        <dbReference type="ChEBI" id="CHEBI:77129"/>
        <dbReference type="ChEBI" id="CHEBI:77130"/>
        <dbReference type="ChEBI" id="CHEBI:456216"/>
    </reaction>
    <physiologicalReaction direction="left-to-right" evidence="36">
        <dbReference type="Rhea" id="RHEA:40360"/>
    </physiologicalReaction>
</comment>
<evidence type="ECO:0000256" key="6">
    <source>
        <dbReference type="ARBA" id="ARBA00009280"/>
    </source>
</evidence>
<comment type="catalytic activity">
    <reaction evidence="26">
        <text>a 1,2-diacyl-sn-glycerol + ATP = a 1,2-diacyl-sn-glycero-3-phosphate + ADP + H(+)</text>
        <dbReference type="Rhea" id="RHEA:10272"/>
        <dbReference type="ChEBI" id="CHEBI:15378"/>
        <dbReference type="ChEBI" id="CHEBI:17815"/>
        <dbReference type="ChEBI" id="CHEBI:30616"/>
        <dbReference type="ChEBI" id="CHEBI:58608"/>
        <dbReference type="ChEBI" id="CHEBI:456216"/>
        <dbReference type="EC" id="2.7.1.107"/>
    </reaction>
    <physiologicalReaction direction="left-to-right" evidence="26">
        <dbReference type="Rhea" id="RHEA:10273"/>
    </physiologicalReaction>
</comment>
<protein>
    <recommendedName>
        <fullName evidence="43">Diacylglycerol kinase</fullName>
        <shortName evidence="43">DAG kinase</shortName>
        <ecNumber evidence="43">2.7.1.107</ecNumber>
    </recommendedName>
</protein>
<evidence type="ECO:0000256" key="44">
    <source>
        <dbReference type="SAM" id="MobiDB-lite"/>
    </source>
</evidence>
<dbReference type="Pfam" id="PF00781">
    <property type="entry name" value="DAGK_cat"/>
    <property type="match status" value="1"/>
</dbReference>
<evidence type="ECO:0000313" key="46">
    <source>
        <dbReference type="Ensembl" id="ENSSTUP00000021317.1"/>
    </source>
</evidence>
<evidence type="ECO:0000256" key="23">
    <source>
        <dbReference type="ARBA" id="ARBA00023371"/>
    </source>
</evidence>
<evidence type="ECO:0000256" key="35">
    <source>
        <dbReference type="ARBA" id="ARBA00050690"/>
    </source>
</evidence>
<keyword evidence="11" id="KW-0479">Metal-binding</keyword>
<comment type="catalytic activity">
    <reaction evidence="28">
        <text>1-O-hexadecyl-2-(5Z,8Z,11Z,14Z-eicosatetraenoyl)-sn-glycerol + ATP = 1-O-hexadecyl-2-(5Z,8Z,11Z,14Z-eicosatetraenoyl)-sn-glycero-3-phosphate + ADP + H(+)</text>
        <dbReference type="Rhea" id="RHEA:40403"/>
        <dbReference type="ChEBI" id="CHEBI:15378"/>
        <dbReference type="ChEBI" id="CHEBI:30616"/>
        <dbReference type="ChEBI" id="CHEBI:77184"/>
        <dbReference type="ChEBI" id="CHEBI:77186"/>
        <dbReference type="ChEBI" id="CHEBI:456216"/>
    </reaction>
    <physiologicalReaction direction="left-to-right" evidence="28">
        <dbReference type="Rhea" id="RHEA:40404"/>
    </physiologicalReaction>
</comment>
<keyword evidence="19" id="KW-0443">Lipid metabolism</keyword>
<evidence type="ECO:0000256" key="7">
    <source>
        <dbReference type="ARBA" id="ARBA00022475"/>
    </source>
</evidence>
<evidence type="ECO:0000256" key="41">
    <source>
        <dbReference type="ARBA" id="ARBA00060536"/>
    </source>
</evidence>
<feature type="region of interest" description="Disordered" evidence="44">
    <location>
        <begin position="192"/>
        <end position="213"/>
    </location>
</feature>
<comment type="catalytic activity">
    <reaction evidence="37">
        <text>1-hexadecanoyl-2-(5Z,8Z,11Z,14Z-eicosatetraenoyl)-sn-glycerol + ATP = 1-hexadecanoyl-2-(5Z,8Z,11Z,14Z-eicosatetraenoyl)-sn-glycero-3-phosphate + ADP + H(+)</text>
        <dbReference type="Rhea" id="RHEA:40335"/>
        <dbReference type="ChEBI" id="CHEBI:15378"/>
        <dbReference type="ChEBI" id="CHEBI:30616"/>
        <dbReference type="ChEBI" id="CHEBI:72864"/>
        <dbReference type="ChEBI" id="CHEBI:77096"/>
        <dbReference type="ChEBI" id="CHEBI:456216"/>
    </reaction>
    <physiologicalReaction direction="left-to-right" evidence="37">
        <dbReference type="Rhea" id="RHEA:40336"/>
    </physiologicalReaction>
</comment>
<evidence type="ECO:0000256" key="18">
    <source>
        <dbReference type="ARBA" id="ARBA00023043"/>
    </source>
</evidence>
<dbReference type="InterPro" id="IPR000756">
    <property type="entry name" value="Diacylglycerol_kin_accessory"/>
</dbReference>
<evidence type="ECO:0000256" key="12">
    <source>
        <dbReference type="ARBA" id="ARBA00022737"/>
    </source>
</evidence>
<dbReference type="CDD" id="cd20849">
    <property type="entry name" value="C1_DGKzeta_rpt1"/>
    <property type="match status" value="1"/>
</dbReference>
<dbReference type="CDD" id="cd20895">
    <property type="entry name" value="C1_DGKzeta_rpt2"/>
    <property type="match status" value="1"/>
</dbReference>
<feature type="domain" description="DAGKc" evidence="45">
    <location>
        <begin position="469"/>
        <end position="603"/>
    </location>
</feature>
<dbReference type="PROSITE" id="PS50146">
    <property type="entry name" value="DAGK"/>
    <property type="match status" value="1"/>
</dbReference>
<dbReference type="EC" id="2.7.1.107" evidence="43"/>
<dbReference type="GO" id="GO:0008270">
    <property type="term" value="F:zinc ion binding"/>
    <property type="evidence" value="ECO:0007669"/>
    <property type="project" value="UniProtKB-KW"/>
</dbReference>
<dbReference type="SMART" id="SM00046">
    <property type="entry name" value="DAGKc"/>
    <property type="match status" value="1"/>
</dbReference>
<keyword evidence="17 43" id="KW-0067">ATP-binding</keyword>
<evidence type="ECO:0000256" key="5">
    <source>
        <dbReference type="ARBA" id="ARBA00005175"/>
    </source>
</evidence>
<dbReference type="InterPro" id="IPR047484">
    <property type="entry name" value="C1_DGKzeta_rpt2"/>
</dbReference>
<reference evidence="46" key="2">
    <citation type="submission" date="2025-09" db="UniProtKB">
        <authorList>
            <consortium name="Ensembl"/>
        </authorList>
    </citation>
    <scope>IDENTIFICATION</scope>
</reference>
<dbReference type="SMART" id="SM00248">
    <property type="entry name" value="ANK"/>
    <property type="match status" value="2"/>
</dbReference>
<evidence type="ECO:0000259" key="45">
    <source>
        <dbReference type="PROSITE" id="PS50146"/>
    </source>
</evidence>
<dbReference type="Proteomes" id="UP000472277">
    <property type="component" value="Chromosome 12"/>
</dbReference>
<comment type="catalytic activity">
    <reaction evidence="40">
        <text>1-eicosanoyl-2-(5Z,8Z,11Z,14Z)-eicosatetraenoyl-sn-glycerol + ATP = 1-eicosanoyl-2-(5Z,8Z,11Z,14Z)-eicosatetraenoyl-sn-glycero-3-phosphate + ADP + H(+)</text>
        <dbReference type="Rhea" id="RHEA:40331"/>
        <dbReference type="ChEBI" id="CHEBI:15378"/>
        <dbReference type="ChEBI" id="CHEBI:30616"/>
        <dbReference type="ChEBI" id="CHEBI:77094"/>
        <dbReference type="ChEBI" id="CHEBI:87223"/>
        <dbReference type="ChEBI" id="CHEBI:456216"/>
    </reaction>
    <physiologicalReaction direction="left-to-right" evidence="40">
        <dbReference type="Rhea" id="RHEA:40332"/>
    </physiologicalReaction>
</comment>
<keyword evidence="8" id="KW-0963">Cytoplasm</keyword>
<dbReference type="InterPro" id="IPR036770">
    <property type="entry name" value="Ankyrin_rpt-contain_sf"/>
</dbReference>
<comment type="catalytic activity">
    <reaction evidence="25">
        <text>1-octadecanoyl-2-(5Z,8Z,11Z,14Z-eicosatetraenoyl)-sn-glycerol + ATP = 1-octadecanoyl-2-(5Z,8Z,11Z,14Z-eicosatetraenoyl)-sn-glycero-3-phosphate + ADP + H(+)</text>
        <dbReference type="Rhea" id="RHEA:40323"/>
        <dbReference type="ChEBI" id="CHEBI:15378"/>
        <dbReference type="ChEBI" id="CHEBI:30616"/>
        <dbReference type="ChEBI" id="CHEBI:75728"/>
        <dbReference type="ChEBI" id="CHEBI:77091"/>
        <dbReference type="ChEBI" id="CHEBI:456216"/>
    </reaction>
    <physiologicalReaction direction="left-to-right" evidence="25">
        <dbReference type="Rhea" id="RHEA:40324"/>
    </physiologicalReaction>
</comment>
<evidence type="ECO:0000256" key="39">
    <source>
        <dbReference type="ARBA" id="ARBA00051332"/>
    </source>
</evidence>
<comment type="pathway">
    <text evidence="41">Glycerolipid metabolism.</text>
</comment>
<comment type="similarity">
    <text evidence="6 43">Belongs to the eukaryotic diacylglycerol kinase family.</text>
</comment>
<evidence type="ECO:0000256" key="13">
    <source>
        <dbReference type="ARBA" id="ARBA00022741"/>
    </source>
</evidence>
<evidence type="ECO:0000256" key="43">
    <source>
        <dbReference type="RuleBase" id="RU361128"/>
    </source>
</evidence>
<evidence type="ECO:0000256" key="29">
    <source>
        <dbReference type="ARBA" id="ARBA00034636"/>
    </source>
</evidence>
<evidence type="ECO:0000256" key="17">
    <source>
        <dbReference type="ARBA" id="ARBA00022840"/>
    </source>
</evidence>
<comment type="catalytic activity">
    <reaction evidence="39">
        <text>1,2-ditetradecanoyl-sn-glycerol + ATP = 1,2-ditetradecanoyl-sn-glycero-3-phosphate + ADP + H(+)</text>
        <dbReference type="Rhea" id="RHEA:43444"/>
        <dbReference type="ChEBI" id="CHEBI:15378"/>
        <dbReference type="ChEBI" id="CHEBI:30616"/>
        <dbReference type="ChEBI" id="CHEBI:80651"/>
        <dbReference type="ChEBI" id="CHEBI:83550"/>
        <dbReference type="ChEBI" id="CHEBI:456216"/>
    </reaction>
    <physiologicalReaction direction="left-to-right" evidence="39">
        <dbReference type="Rhea" id="RHEA:43445"/>
    </physiologicalReaction>
</comment>
<dbReference type="Gene3D" id="2.60.200.40">
    <property type="match status" value="1"/>
</dbReference>
<evidence type="ECO:0000256" key="3">
    <source>
        <dbReference type="ARBA" id="ARBA00004510"/>
    </source>
</evidence>
<evidence type="ECO:0000256" key="21">
    <source>
        <dbReference type="ARBA" id="ARBA00023242"/>
    </source>
</evidence>
<comment type="catalytic activity">
    <reaction evidence="29">
        <text>1-hexadecanoyl-2-(9Z-octadecenoyl)-sn-glycerol + ATP = 1-hexadecanoyl-2-(9Z-octadecenoyl)-sn-glycero-3-phosphate + ADP + H(+)</text>
        <dbReference type="Rhea" id="RHEA:43416"/>
        <dbReference type="ChEBI" id="CHEBI:15378"/>
        <dbReference type="ChEBI" id="CHEBI:30616"/>
        <dbReference type="ChEBI" id="CHEBI:64839"/>
        <dbReference type="ChEBI" id="CHEBI:75466"/>
        <dbReference type="ChEBI" id="CHEBI:456216"/>
    </reaction>
    <physiologicalReaction direction="left-to-right" evidence="29">
        <dbReference type="Rhea" id="RHEA:43417"/>
    </physiologicalReaction>
</comment>
<gene>
    <name evidence="46" type="primary">DGKZ</name>
    <name evidence="46" type="synonym">LOC115202875</name>
</gene>
<evidence type="ECO:0000256" key="26">
    <source>
        <dbReference type="ARBA" id="ARBA00023411"/>
    </source>
</evidence>
<keyword evidence="10 43" id="KW-0808">Transferase</keyword>
<evidence type="ECO:0000256" key="34">
    <source>
        <dbReference type="ARBA" id="ARBA00050429"/>
    </source>
</evidence>
<dbReference type="FunFam" id="3.40.50.10330:FF:000002">
    <property type="entry name" value="Diacylglycerol kinase"/>
    <property type="match status" value="1"/>
</dbReference>
<comment type="catalytic activity">
    <reaction evidence="27">
        <text>1-O-hexadecyl-sn-glycerol + ATP = 1-O-hexadecyl-sn-glycero-3-phosphate + ADP + H(+)</text>
        <dbReference type="Rhea" id="RHEA:41672"/>
        <dbReference type="ChEBI" id="CHEBI:15378"/>
        <dbReference type="ChEBI" id="CHEBI:30616"/>
        <dbReference type="ChEBI" id="CHEBI:34115"/>
        <dbReference type="ChEBI" id="CHEBI:77580"/>
        <dbReference type="ChEBI" id="CHEBI:456216"/>
    </reaction>
    <physiologicalReaction direction="left-to-right" evidence="27">
        <dbReference type="Rhea" id="RHEA:41673"/>
    </physiologicalReaction>
</comment>
<feature type="compositionally biased region" description="Polar residues" evidence="44">
    <location>
        <begin position="200"/>
        <end position="210"/>
    </location>
</feature>
<comment type="catalytic activity">
    <reaction evidence="30">
        <text>1-O-hexadecyl-2-(9Z-octadecenoyl)-sn-glycerol + ATP = 1-O-hexadecyl-2-(9Z-octadecenoyl)-sn-glycero-3-phosphate + ADP + H(+)</text>
        <dbReference type="Rhea" id="RHEA:40407"/>
        <dbReference type="ChEBI" id="CHEBI:15378"/>
        <dbReference type="ChEBI" id="CHEBI:30616"/>
        <dbReference type="ChEBI" id="CHEBI:77185"/>
        <dbReference type="ChEBI" id="CHEBI:77187"/>
        <dbReference type="ChEBI" id="CHEBI:456216"/>
    </reaction>
    <physiologicalReaction direction="left-to-right" evidence="30">
        <dbReference type="Rhea" id="RHEA:40408"/>
    </physiologicalReaction>
</comment>
<keyword evidence="16" id="KW-0862">Zinc</keyword>
<dbReference type="InterPro" id="IPR047485">
    <property type="entry name" value="C1_DGKzeta_rpt1"/>
</dbReference>
<evidence type="ECO:0000256" key="4">
    <source>
        <dbReference type="ARBA" id="ARBA00004514"/>
    </source>
</evidence>
<keyword evidence="7" id="KW-1003">Cell membrane</keyword>
<evidence type="ECO:0000256" key="42">
    <source>
        <dbReference type="PROSITE-ProRule" id="PRU00023"/>
    </source>
</evidence>
<evidence type="ECO:0000256" key="32">
    <source>
        <dbReference type="ARBA" id="ARBA00034647"/>
    </source>
</evidence>
<keyword evidence="15 43" id="KW-0418">Kinase</keyword>
<feature type="repeat" description="ANK" evidence="42">
    <location>
        <begin position="1003"/>
        <end position="1035"/>
    </location>
</feature>
<evidence type="ECO:0000256" key="22">
    <source>
        <dbReference type="ARBA" id="ARBA00023273"/>
    </source>
</evidence>
<dbReference type="GO" id="GO:0005886">
    <property type="term" value="C:plasma membrane"/>
    <property type="evidence" value="ECO:0007669"/>
    <property type="project" value="UniProtKB-SubCell"/>
</dbReference>
<keyword evidence="12" id="KW-0677">Repeat</keyword>
<evidence type="ECO:0000256" key="40">
    <source>
        <dbReference type="ARBA" id="ARBA00051725"/>
    </source>
</evidence>
<dbReference type="Gene3D" id="1.25.40.20">
    <property type="entry name" value="Ankyrin repeat-containing domain"/>
    <property type="match status" value="1"/>
</dbReference>
<dbReference type="GO" id="GO:0004143">
    <property type="term" value="F:ATP-dependent diacylglycerol kinase activity"/>
    <property type="evidence" value="ECO:0007669"/>
    <property type="project" value="UniProtKB-EC"/>
</dbReference>